<keyword evidence="9" id="KW-1185">Reference proteome</keyword>
<keyword evidence="5" id="KW-0378">Hydrolase</keyword>
<dbReference type="KEGG" id="glz:GLAREA_12393"/>
<evidence type="ECO:0000256" key="5">
    <source>
        <dbReference type="ARBA" id="ARBA00022801"/>
    </source>
</evidence>
<dbReference type="NCBIfam" id="TIGR00629">
    <property type="entry name" value="uvde"/>
    <property type="match status" value="1"/>
</dbReference>
<accession>S3CZD5</accession>
<feature type="compositionally biased region" description="Acidic residues" evidence="7">
    <location>
        <begin position="740"/>
        <end position="761"/>
    </location>
</feature>
<feature type="region of interest" description="Disordered" evidence="7">
    <location>
        <begin position="640"/>
        <end position="666"/>
    </location>
</feature>
<dbReference type="EMBL" id="KE145361">
    <property type="protein sequence ID" value="EPE31637.1"/>
    <property type="molecule type" value="Genomic_DNA"/>
</dbReference>
<dbReference type="HOGENOM" id="CLU_017168_1_1_1"/>
<dbReference type="Gene3D" id="3.20.20.150">
    <property type="entry name" value="Divalent-metal-dependent TIM barrel enzymes"/>
    <property type="match status" value="1"/>
</dbReference>
<feature type="region of interest" description="Disordered" evidence="7">
    <location>
        <begin position="694"/>
        <end position="796"/>
    </location>
</feature>
<dbReference type="AlphaFoldDB" id="S3CZD5"/>
<dbReference type="GO" id="GO:0004519">
    <property type="term" value="F:endonuclease activity"/>
    <property type="evidence" value="ECO:0007669"/>
    <property type="project" value="UniProtKB-KW"/>
</dbReference>
<feature type="compositionally biased region" description="Basic and acidic residues" evidence="7">
    <location>
        <begin position="164"/>
        <end position="180"/>
    </location>
</feature>
<feature type="compositionally biased region" description="Basic and acidic residues" evidence="7">
    <location>
        <begin position="141"/>
        <end position="155"/>
    </location>
</feature>
<organism evidence="8 9">
    <name type="scientific">Glarea lozoyensis (strain ATCC 20868 / MF5171)</name>
    <dbReference type="NCBI Taxonomy" id="1116229"/>
    <lineage>
        <taxon>Eukaryota</taxon>
        <taxon>Fungi</taxon>
        <taxon>Dikarya</taxon>
        <taxon>Ascomycota</taxon>
        <taxon>Pezizomycotina</taxon>
        <taxon>Leotiomycetes</taxon>
        <taxon>Helotiales</taxon>
        <taxon>Helotiaceae</taxon>
        <taxon>Glarea</taxon>
    </lineage>
</organism>
<feature type="compositionally biased region" description="Basic residues" evidence="7">
    <location>
        <begin position="768"/>
        <end position="784"/>
    </location>
</feature>
<protein>
    <submittedName>
        <fullName evidence="8">Xylose isomerase-like protein</fullName>
    </submittedName>
</protein>
<evidence type="ECO:0000256" key="3">
    <source>
        <dbReference type="ARBA" id="ARBA00022763"/>
    </source>
</evidence>
<evidence type="ECO:0000313" key="8">
    <source>
        <dbReference type="EMBL" id="EPE31637.1"/>
    </source>
</evidence>
<dbReference type="GO" id="GO:0006289">
    <property type="term" value="P:nucleotide-excision repair"/>
    <property type="evidence" value="ECO:0007669"/>
    <property type="project" value="InterPro"/>
</dbReference>
<dbReference type="SUPFAM" id="SSF51658">
    <property type="entry name" value="Xylose isomerase-like"/>
    <property type="match status" value="1"/>
</dbReference>
<dbReference type="GO" id="GO:0009411">
    <property type="term" value="P:response to UV"/>
    <property type="evidence" value="ECO:0007669"/>
    <property type="project" value="InterPro"/>
</dbReference>
<feature type="region of interest" description="Disordered" evidence="7">
    <location>
        <begin position="1"/>
        <end position="188"/>
    </location>
</feature>
<evidence type="ECO:0000256" key="1">
    <source>
        <dbReference type="ARBA" id="ARBA00022722"/>
    </source>
</evidence>
<evidence type="ECO:0000256" key="6">
    <source>
        <dbReference type="ARBA" id="ARBA00023204"/>
    </source>
</evidence>
<dbReference type="InterPro" id="IPR004601">
    <property type="entry name" value="UvdE"/>
</dbReference>
<feature type="compositionally biased region" description="Low complexity" evidence="7">
    <location>
        <begin position="713"/>
        <end position="724"/>
    </location>
</feature>
<evidence type="ECO:0000256" key="4">
    <source>
        <dbReference type="ARBA" id="ARBA00022769"/>
    </source>
</evidence>
<sequence length="796" mass="88602">MPPKRKRSSAATASEVNDAPIGIHETPILPPKIPAKPSLARRQSTRRGPKTVSTNPDVNPDVVDGKTALRASPDADEQGEALEVEKVVPIKPPTTPLKTNGNAKGIPKEEDDSESPLSDVPTPATKKQKKTPTKSSVAAKKASDEIKAFKAEQAAKKAASGAKIKKEEDGEDEWDKRLDPDGDETGPVEDVDVVKLEAARPPPVNSDYLPLPWKGRLGYACLNTYLRFSNPPVFTSRTCRIASILEHRHPLKDPSQPEHATKNRPDKTKPASVERGKRYVEEICLANVRDLPKMFRWNNKYGIKFMRLSSEMFPFASHLEYGYKLAPFASEALAEAGKVVAELGHRVSTHPGQFTQLGSPRPEVINNAVRDLEYHDEMLSLLKLPEQADRDAVMILHMGGTFGDKAATLDRFRENYKKLSPSIKARIVLENDDVSYSVHDLLPICEELNIPLCLDFHHHNIIFSPQDLREGTLDIMALYPRIKATWDRKSITQKMHYSEPCPDAITGRQRRKHNPRPITLPPCPDTMDLMIEAKDKEQACFELMRTLKLPGWNTFNNVIPYERADDNKPVPKPAKKKKTKKQISAEIEEFGKELSEEEEIARALIPEEEVGMGGPENRVYWPQGMEEWLRPKKREIKKKGGVDEEDMFKNPTPANFAARKAVEARNKAPLDAEVRERLAEAKSVADVKKILEELKDATAEEEVEVKKGKSTPKKTTPAKKAATNGKKKGKGVPTPSLSNVEDEEEDEDLSMDELSDGDGDELVASVAKAKKTPARQSGRAKGKGKSYVEEGSGEEE</sequence>
<reference evidence="8 9" key="1">
    <citation type="journal article" date="2013" name="BMC Genomics">
        <title>Genomics-driven discovery of the pneumocandin biosynthetic gene cluster in the fungus Glarea lozoyensis.</title>
        <authorList>
            <person name="Chen L."/>
            <person name="Yue Q."/>
            <person name="Zhang X."/>
            <person name="Xiang M."/>
            <person name="Wang C."/>
            <person name="Li S."/>
            <person name="Che Y."/>
            <person name="Ortiz-Lopez F.J."/>
            <person name="Bills G.F."/>
            <person name="Liu X."/>
            <person name="An Z."/>
        </authorList>
    </citation>
    <scope>NUCLEOTIDE SEQUENCE [LARGE SCALE GENOMIC DNA]</scope>
    <source>
        <strain evidence="9">ATCC 20868 / MF5171</strain>
    </source>
</reference>
<dbReference type="PANTHER" id="PTHR31290">
    <property type="entry name" value="UV-DAMAGE ENDONUCLEASE"/>
    <property type="match status" value="1"/>
</dbReference>
<dbReference type="PANTHER" id="PTHR31290:SF5">
    <property type="entry name" value="UV-DAMAGE ENDONUCLEASE"/>
    <property type="match status" value="1"/>
</dbReference>
<keyword evidence="3" id="KW-0227">DNA damage</keyword>
<keyword evidence="6" id="KW-0234">DNA repair</keyword>
<keyword evidence="2" id="KW-0255">Endonuclease</keyword>
<dbReference type="InterPro" id="IPR036237">
    <property type="entry name" value="Xyl_isomerase-like_sf"/>
</dbReference>
<feature type="region of interest" description="Disordered" evidence="7">
    <location>
        <begin position="248"/>
        <end position="273"/>
    </location>
</feature>
<feature type="region of interest" description="Disordered" evidence="7">
    <location>
        <begin position="498"/>
        <end position="523"/>
    </location>
</feature>
<dbReference type="GO" id="GO:0005739">
    <property type="term" value="C:mitochondrion"/>
    <property type="evidence" value="ECO:0007669"/>
    <property type="project" value="TreeGrafter"/>
</dbReference>
<keyword evidence="1" id="KW-0540">Nuclease</keyword>
<keyword evidence="8" id="KW-0413">Isomerase</keyword>
<dbReference type="STRING" id="1116229.S3CZD5"/>
<dbReference type="OrthoDB" id="541883at2759"/>
<evidence type="ECO:0000256" key="2">
    <source>
        <dbReference type="ARBA" id="ARBA00022759"/>
    </source>
</evidence>
<dbReference type="eggNOG" id="ENOG502QTMI">
    <property type="taxonomic scope" value="Eukaryota"/>
</dbReference>
<evidence type="ECO:0000313" key="9">
    <source>
        <dbReference type="Proteomes" id="UP000016922"/>
    </source>
</evidence>
<dbReference type="Pfam" id="PF03851">
    <property type="entry name" value="UvdE"/>
    <property type="match status" value="1"/>
</dbReference>
<gene>
    <name evidence="8" type="ORF">GLAREA_12393</name>
</gene>
<evidence type="ECO:0000256" key="7">
    <source>
        <dbReference type="SAM" id="MobiDB-lite"/>
    </source>
</evidence>
<dbReference type="Proteomes" id="UP000016922">
    <property type="component" value="Unassembled WGS sequence"/>
</dbReference>
<proteinExistence type="predicted"/>
<keyword evidence="4" id="KW-0228">DNA excision</keyword>
<dbReference type="GO" id="GO:0043504">
    <property type="term" value="P:mitochondrial DNA repair"/>
    <property type="evidence" value="ECO:0007669"/>
    <property type="project" value="TreeGrafter"/>
</dbReference>
<dbReference type="GO" id="GO:0005634">
    <property type="term" value="C:nucleus"/>
    <property type="evidence" value="ECO:0007669"/>
    <property type="project" value="TreeGrafter"/>
</dbReference>
<dbReference type="GO" id="GO:0016853">
    <property type="term" value="F:isomerase activity"/>
    <property type="evidence" value="ECO:0007669"/>
    <property type="project" value="UniProtKB-KW"/>
</dbReference>
<dbReference type="GeneID" id="19471434"/>
<name>S3CZD5_GLAL2</name>
<dbReference type="RefSeq" id="XP_008081366.1">
    <property type="nucleotide sequence ID" value="XM_008083175.1"/>
</dbReference>
<dbReference type="OMA" id="PKMHYSE"/>
<dbReference type="GO" id="GO:0016787">
    <property type="term" value="F:hydrolase activity"/>
    <property type="evidence" value="ECO:0007669"/>
    <property type="project" value="UniProtKB-KW"/>
</dbReference>